<dbReference type="Pfam" id="PF00593">
    <property type="entry name" value="TonB_dep_Rec_b-barrel"/>
    <property type="match status" value="1"/>
</dbReference>
<dbReference type="Pfam" id="PF13620">
    <property type="entry name" value="CarboxypepD_reg"/>
    <property type="match status" value="1"/>
</dbReference>
<dbReference type="GO" id="GO:0015344">
    <property type="term" value="F:siderophore uptake transmembrane transporter activity"/>
    <property type="evidence" value="ECO:0007669"/>
    <property type="project" value="TreeGrafter"/>
</dbReference>
<keyword evidence="7" id="KW-1133">Transmembrane helix</keyword>
<evidence type="ECO:0000256" key="6">
    <source>
        <dbReference type="ARBA" id="ARBA00022729"/>
    </source>
</evidence>
<dbReference type="InterPro" id="IPR013784">
    <property type="entry name" value="Carb-bd-like_fold"/>
</dbReference>
<dbReference type="AlphaFoldDB" id="A0A848LSH7"/>
<name>A0A848LSH7_9BACT</name>
<proteinExistence type="inferred from homology"/>
<evidence type="ECO:0000256" key="14">
    <source>
        <dbReference type="SAM" id="SignalP"/>
    </source>
</evidence>
<dbReference type="Pfam" id="PF07715">
    <property type="entry name" value="Plug"/>
    <property type="match status" value="1"/>
</dbReference>
<dbReference type="Proteomes" id="UP000518300">
    <property type="component" value="Unassembled WGS sequence"/>
</dbReference>
<feature type="chain" id="PRO_5032373905" evidence="14">
    <location>
        <begin position="19"/>
        <end position="873"/>
    </location>
</feature>
<evidence type="ECO:0000256" key="1">
    <source>
        <dbReference type="ARBA" id="ARBA00004167"/>
    </source>
</evidence>
<dbReference type="Pfam" id="PF03544">
    <property type="entry name" value="TonB_C"/>
    <property type="match status" value="1"/>
</dbReference>
<evidence type="ECO:0000256" key="4">
    <source>
        <dbReference type="ARBA" id="ARBA00022452"/>
    </source>
</evidence>
<dbReference type="EMBL" id="JABBJJ010000257">
    <property type="protein sequence ID" value="NMO20619.1"/>
    <property type="molecule type" value="Genomic_DNA"/>
</dbReference>
<dbReference type="PROSITE" id="PS52015">
    <property type="entry name" value="TONB_CTD"/>
    <property type="match status" value="1"/>
</dbReference>
<keyword evidence="8 13" id="KW-0798">TonB box</keyword>
<keyword evidence="4 12" id="KW-1134">Transmembrane beta strand</keyword>
<dbReference type="GO" id="GO:0009279">
    <property type="term" value="C:cell outer membrane"/>
    <property type="evidence" value="ECO:0007669"/>
    <property type="project" value="UniProtKB-SubCell"/>
</dbReference>
<dbReference type="InterPro" id="IPR037066">
    <property type="entry name" value="Plug_dom_sf"/>
</dbReference>
<evidence type="ECO:0000313" key="17">
    <source>
        <dbReference type="Proteomes" id="UP000518300"/>
    </source>
</evidence>
<keyword evidence="5 12" id="KW-0812">Transmembrane</keyword>
<accession>A0A848LSH7</accession>
<dbReference type="SUPFAM" id="SSF74653">
    <property type="entry name" value="TolA/TonB C-terminal domain"/>
    <property type="match status" value="1"/>
</dbReference>
<dbReference type="GO" id="GO:0030246">
    <property type="term" value="F:carbohydrate binding"/>
    <property type="evidence" value="ECO:0007669"/>
    <property type="project" value="InterPro"/>
</dbReference>
<keyword evidence="10 16" id="KW-0675">Receptor</keyword>
<dbReference type="SUPFAM" id="SSF56935">
    <property type="entry name" value="Porins"/>
    <property type="match status" value="1"/>
</dbReference>
<evidence type="ECO:0000256" key="2">
    <source>
        <dbReference type="ARBA" id="ARBA00004571"/>
    </source>
</evidence>
<keyword evidence="17" id="KW-1185">Reference proteome</keyword>
<evidence type="ECO:0000259" key="15">
    <source>
        <dbReference type="PROSITE" id="PS52015"/>
    </source>
</evidence>
<evidence type="ECO:0000256" key="12">
    <source>
        <dbReference type="PROSITE-ProRule" id="PRU01360"/>
    </source>
</evidence>
<evidence type="ECO:0000256" key="9">
    <source>
        <dbReference type="ARBA" id="ARBA00023136"/>
    </source>
</evidence>
<gene>
    <name evidence="16" type="ORF">HG543_38020</name>
</gene>
<dbReference type="PANTHER" id="PTHR30069:SF29">
    <property type="entry name" value="HEMOGLOBIN AND HEMOGLOBIN-HAPTOGLOBIN-BINDING PROTEIN 1-RELATED"/>
    <property type="match status" value="1"/>
</dbReference>
<dbReference type="SUPFAM" id="SSF49452">
    <property type="entry name" value="Starch-binding domain-like"/>
    <property type="match status" value="1"/>
</dbReference>
<dbReference type="Gene3D" id="2.60.40.1120">
    <property type="entry name" value="Carboxypeptidase-like, regulatory domain"/>
    <property type="match status" value="1"/>
</dbReference>
<sequence length="873" mass="95993">MKTFVSVVCLLVVTGAMAQAPVPDDAGTADAGVPTGVLTKPPALKRQVEAAYPPEAAARQLEGTVMMFIDISETGTVTNVEITQPAGHGFDEAAVEAVKQFEFEPAEVDGVPAPVRIQYAYQFVFRPAPPPTDADGGTAEPEAPVNFSGQALERGTRKPLNGAEVVLPELDRSAVTDAEGRFTFRGVPVGAHEVLVVQGGYDRFRTRETISEGQETRATYYVQRRIFSPYETVVRSDRERKEVTQTTIQVAEVQRIPGTQGDTLKVVQNLPGVARPAFNGGQLIIRGTSPQESGVFLDGQRIPLLYHFGGLTSVYNSELLEAVDYLPGNFSAYYGNITGGVINVRSREPRMDRIHGTVGISLIESNAVIEGPITETLGFAVGGRRSYIDLVLGLVPEGDDGPSLQVAPRYYDAQLKLVWKPRARHTFTLQGLTSRDRLGLVFDRPADNDPTVNGNLDVTTGFNQLRLRHQYRAEALTLDTQALVGNTLIEFAIGDRNLRIASTDLELRATAEYALGAPLTLAGGIDVVSAFARVSAQVQSPPREGEPPTPTVTDELITTDGDFLQYFPSTWVELRWRPIPRLLVVPGLRAESYVFTDQESPRRTLNPRLAVRYGLTETVTLKGGAGVYHGPPIQDEPSLAFGNPDLRAKRSLQYGVGAEWQARPEWFVSGEVFYNALDDLVVRSDRTVERDGESVPERLRNGGVGRIYGFELLVRRALTERFFGWVSYTLSRSERRDTPESAWRLFDNDQTHVLTAIASYKLPAGWEVGARLRFASGNPTTPVIGAVRDDVTDVFVPLYGAVNSQRLPSFNQLDIRVDKNFVFERWTLDVYLDLTNAYNNPAVEGIAYNYNYSESAFFEGLPILPILGATGRF</sequence>
<comment type="subcellular location">
    <subcellularLocation>
        <location evidence="2 12">Cell outer membrane</location>
        <topology evidence="2 12">Multi-pass membrane protein</topology>
    </subcellularLocation>
    <subcellularLocation>
        <location evidence="1">Membrane</location>
        <topology evidence="1">Single-pass membrane protein</topology>
    </subcellularLocation>
</comment>
<organism evidence="16 17">
    <name type="scientific">Pyxidicoccus fallax</name>
    <dbReference type="NCBI Taxonomy" id="394095"/>
    <lineage>
        <taxon>Bacteria</taxon>
        <taxon>Pseudomonadati</taxon>
        <taxon>Myxococcota</taxon>
        <taxon>Myxococcia</taxon>
        <taxon>Myxococcales</taxon>
        <taxon>Cystobacterineae</taxon>
        <taxon>Myxococcaceae</taxon>
        <taxon>Pyxidicoccus</taxon>
    </lineage>
</organism>
<reference evidence="16 17" key="1">
    <citation type="submission" date="2020-04" db="EMBL/GenBank/DDBJ databases">
        <title>Draft genome of Pyxidicoccus fallax type strain.</title>
        <authorList>
            <person name="Whitworth D.E."/>
        </authorList>
    </citation>
    <scope>NUCLEOTIDE SEQUENCE [LARGE SCALE GENOMIC DNA]</scope>
    <source>
        <strain evidence="16 17">DSM 14698</strain>
    </source>
</reference>
<evidence type="ECO:0000313" key="16">
    <source>
        <dbReference type="EMBL" id="NMO20619.1"/>
    </source>
</evidence>
<evidence type="ECO:0000256" key="7">
    <source>
        <dbReference type="ARBA" id="ARBA00022989"/>
    </source>
</evidence>
<evidence type="ECO:0000256" key="5">
    <source>
        <dbReference type="ARBA" id="ARBA00022692"/>
    </source>
</evidence>
<feature type="domain" description="TonB C-terminal" evidence="15">
    <location>
        <begin position="37"/>
        <end position="130"/>
    </location>
</feature>
<evidence type="ECO:0000256" key="3">
    <source>
        <dbReference type="ARBA" id="ARBA00022448"/>
    </source>
</evidence>
<keyword evidence="11 12" id="KW-0998">Cell outer membrane</keyword>
<dbReference type="PROSITE" id="PS52016">
    <property type="entry name" value="TONB_DEPENDENT_REC_3"/>
    <property type="match status" value="1"/>
</dbReference>
<dbReference type="Gene3D" id="2.40.170.20">
    <property type="entry name" value="TonB-dependent receptor, beta-barrel domain"/>
    <property type="match status" value="1"/>
</dbReference>
<dbReference type="InterPro" id="IPR000531">
    <property type="entry name" value="Beta-barrel_TonB"/>
</dbReference>
<keyword evidence="6 14" id="KW-0732">Signal</keyword>
<dbReference type="InterPro" id="IPR037682">
    <property type="entry name" value="TonB_C"/>
</dbReference>
<dbReference type="NCBIfam" id="TIGR01352">
    <property type="entry name" value="tonB_Cterm"/>
    <property type="match status" value="1"/>
</dbReference>
<evidence type="ECO:0000256" key="10">
    <source>
        <dbReference type="ARBA" id="ARBA00023170"/>
    </source>
</evidence>
<protein>
    <submittedName>
        <fullName evidence="16">TonB-dependent receptor</fullName>
    </submittedName>
</protein>
<dbReference type="InterPro" id="IPR006260">
    <property type="entry name" value="TonB/TolA_C"/>
</dbReference>
<feature type="signal peptide" evidence="14">
    <location>
        <begin position="1"/>
        <end position="18"/>
    </location>
</feature>
<dbReference type="RefSeq" id="WP_169349832.1">
    <property type="nucleotide sequence ID" value="NZ_JABBJJ010000257.1"/>
</dbReference>
<evidence type="ECO:0000256" key="8">
    <source>
        <dbReference type="ARBA" id="ARBA00023077"/>
    </source>
</evidence>
<dbReference type="Gene3D" id="2.170.130.10">
    <property type="entry name" value="TonB-dependent receptor, plug domain"/>
    <property type="match status" value="1"/>
</dbReference>
<dbReference type="InterPro" id="IPR036942">
    <property type="entry name" value="Beta-barrel_TonB_sf"/>
</dbReference>
<evidence type="ECO:0000256" key="13">
    <source>
        <dbReference type="RuleBase" id="RU003357"/>
    </source>
</evidence>
<keyword evidence="9 12" id="KW-0472">Membrane</keyword>
<dbReference type="GO" id="GO:0044718">
    <property type="term" value="P:siderophore transmembrane transport"/>
    <property type="evidence" value="ECO:0007669"/>
    <property type="project" value="TreeGrafter"/>
</dbReference>
<comment type="similarity">
    <text evidence="12 13">Belongs to the TonB-dependent receptor family.</text>
</comment>
<keyword evidence="3 12" id="KW-0813">Transport</keyword>
<dbReference type="PANTHER" id="PTHR30069">
    <property type="entry name" value="TONB-DEPENDENT OUTER MEMBRANE RECEPTOR"/>
    <property type="match status" value="1"/>
</dbReference>
<dbReference type="Gene3D" id="3.30.1150.10">
    <property type="match status" value="1"/>
</dbReference>
<dbReference type="InterPro" id="IPR012910">
    <property type="entry name" value="Plug_dom"/>
</dbReference>
<comment type="caution">
    <text evidence="16">The sequence shown here is derived from an EMBL/GenBank/DDBJ whole genome shotgun (WGS) entry which is preliminary data.</text>
</comment>
<dbReference type="InterPro" id="IPR039426">
    <property type="entry name" value="TonB-dep_rcpt-like"/>
</dbReference>
<evidence type="ECO:0000256" key="11">
    <source>
        <dbReference type="ARBA" id="ARBA00023237"/>
    </source>
</evidence>